<dbReference type="NCBIfam" id="TIGR02523">
    <property type="entry name" value="type_IV_pilV"/>
    <property type="match status" value="1"/>
</dbReference>
<protein>
    <submittedName>
        <fullName evidence="3">Type IV pilus modification protein PilV</fullName>
    </submittedName>
</protein>
<keyword evidence="1" id="KW-0472">Membrane</keyword>
<dbReference type="Pfam" id="PF07963">
    <property type="entry name" value="N_methyl"/>
    <property type="match status" value="1"/>
</dbReference>
<dbReference type="InterPro" id="IPR012902">
    <property type="entry name" value="N_methyl_site"/>
</dbReference>
<dbReference type="EMBL" id="SJXE01000008">
    <property type="protein sequence ID" value="TCI02136.1"/>
    <property type="molecule type" value="Genomic_DNA"/>
</dbReference>
<dbReference type="InterPro" id="IPR045584">
    <property type="entry name" value="Pilin-like"/>
</dbReference>
<keyword evidence="1" id="KW-0812">Transmembrane</keyword>
<comment type="caution">
    <text evidence="3">The sequence shown here is derived from an EMBL/GenBank/DDBJ whole genome shotgun (WGS) entry which is preliminary data.</text>
</comment>
<keyword evidence="4" id="KW-1185">Reference proteome</keyword>
<keyword evidence="1" id="KW-1133">Transmembrane helix</keyword>
<organism evidence="3 4">
    <name type="scientific">Corallincola luteus</name>
    <dbReference type="NCBI Taxonomy" id="1775177"/>
    <lineage>
        <taxon>Bacteria</taxon>
        <taxon>Pseudomonadati</taxon>
        <taxon>Pseudomonadota</taxon>
        <taxon>Gammaproteobacteria</taxon>
        <taxon>Alteromonadales</taxon>
        <taxon>Psychromonadaceae</taxon>
        <taxon>Corallincola</taxon>
    </lineage>
</organism>
<dbReference type="Gene3D" id="3.30.700.10">
    <property type="entry name" value="Glycoprotein, Type 4 Pilin"/>
    <property type="match status" value="1"/>
</dbReference>
<dbReference type="SUPFAM" id="SSF54523">
    <property type="entry name" value="Pili subunits"/>
    <property type="match status" value="1"/>
</dbReference>
<dbReference type="Pfam" id="PF22150">
    <property type="entry name" value="Tt1218-like"/>
    <property type="match status" value="1"/>
</dbReference>
<dbReference type="Proteomes" id="UP000292554">
    <property type="component" value="Unassembled WGS sequence"/>
</dbReference>
<evidence type="ECO:0000313" key="4">
    <source>
        <dbReference type="Proteomes" id="UP000292554"/>
    </source>
</evidence>
<proteinExistence type="predicted"/>
<dbReference type="InterPro" id="IPR054402">
    <property type="entry name" value="Tt1218-like_dom"/>
</dbReference>
<feature type="transmembrane region" description="Helical" evidence="1">
    <location>
        <begin position="34"/>
        <end position="57"/>
    </location>
</feature>
<sequence length="207" mass="21513">MGSVLHFVARYGDKAVNIRIMNKRMHYSKRRASGFSLIELMVAVIIVSIGVLGVVAMQGASIGSALDASQRSTAAALSAQIVESMRANATQLNSYNNAVVGNGSYLSPSSDCGAVGATCSPADMVSWDLSVWERAVMGKDTASGGESAGGLVDGKGCILVDSGTVTVILAWRGGDETSDAADSSGFTSCGTDNDYRRQQVIKTFVTI</sequence>
<evidence type="ECO:0000313" key="3">
    <source>
        <dbReference type="EMBL" id="TCI02136.1"/>
    </source>
</evidence>
<name>A0ABY2AHL6_9GAMM</name>
<feature type="domain" description="Type IV pilin Tt1218-like" evidence="2">
    <location>
        <begin position="56"/>
        <end position="129"/>
    </location>
</feature>
<dbReference type="NCBIfam" id="TIGR02532">
    <property type="entry name" value="IV_pilin_GFxxxE"/>
    <property type="match status" value="1"/>
</dbReference>
<evidence type="ECO:0000259" key="2">
    <source>
        <dbReference type="Pfam" id="PF22150"/>
    </source>
</evidence>
<gene>
    <name evidence="3" type="primary">pilV</name>
    <name evidence="3" type="ORF">EZV61_14435</name>
</gene>
<reference evidence="3 4" key="1">
    <citation type="submission" date="2019-02" db="EMBL/GenBank/DDBJ databases">
        <title>Corallincola luteus sp. nov., a marine bacterium isolated from surface sediment of Bohai Sea in China.</title>
        <authorList>
            <person name="Ren Q."/>
        </authorList>
    </citation>
    <scope>NUCLEOTIDE SEQUENCE [LARGE SCALE GENOMIC DNA]</scope>
    <source>
        <strain evidence="3 4">DASS28</strain>
    </source>
</reference>
<dbReference type="InterPro" id="IPR013362">
    <property type="entry name" value="Pilus_4_PilV"/>
</dbReference>
<evidence type="ECO:0000256" key="1">
    <source>
        <dbReference type="SAM" id="Phobius"/>
    </source>
</evidence>
<dbReference type="PROSITE" id="PS00409">
    <property type="entry name" value="PROKAR_NTER_METHYL"/>
    <property type="match status" value="1"/>
</dbReference>
<accession>A0ABY2AHL6</accession>